<dbReference type="GO" id="GO:0009007">
    <property type="term" value="F:site-specific DNA-methyltransferase (adenine-specific) activity"/>
    <property type="evidence" value="ECO:0007669"/>
    <property type="project" value="UniProtKB-EC"/>
</dbReference>
<dbReference type="EC" id="2.1.1.72" evidence="1"/>
<gene>
    <name evidence="6" type="ORF">K6T50_07915</name>
</gene>
<dbReference type="EMBL" id="CP081958">
    <property type="protein sequence ID" value="QZP36271.1"/>
    <property type="molecule type" value="Genomic_DNA"/>
</dbReference>
<dbReference type="InterPro" id="IPR029063">
    <property type="entry name" value="SAM-dependent_MTases_sf"/>
</dbReference>
<dbReference type="GO" id="GO:0032259">
    <property type="term" value="P:methylation"/>
    <property type="evidence" value="ECO:0007669"/>
    <property type="project" value="UniProtKB-KW"/>
</dbReference>
<protein>
    <recommendedName>
        <fullName evidence="1">site-specific DNA-methyltransferase (adenine-specific)</fullName>
        <ecNumber evidence="1">2.1.1.72</ecNumber>
    </recommendedName>
</protein>
<comment type="catalytic activity">
    <reaction evidence="4">
        <text>a 2'-deoxyadenosine in DNA + S-adenosyl-L-methionine = an N(6)-methyl-2'-deoxyadenosine in DNA + S-adenosyl-L-homocysteine + H(+)</text>
        <dbReference type="Rhea" id="RHEA:15197"/>
        <dbReference type="Rhea" id="RHEA-COMP:12418"/>
        <dbReference type="Rhea" id="RHEA-COMP:12419"/>
        <dbReference type="ChEBI" id="CHEBI:15378"/>
        <dbReference type="ChEBI" id="CHEBI:57856"/>
        <dbReference type="ChEBI" id="CHEBI:59789"/>
        <dbReference type="ChEBI" id="CHEBI:90615"/>
        <dbReference type="ChEBI" id="CHEBI:90616"/>
        <dbReference type="EC" id="2.1.1.72"/>
    </reaction>
</comment>
<dbReference type="AlphaFoldDB" id="A0A8T8W8X7"/>
<dbReference type="PANTHER" id="PTHR33841:SF1">
    <property type="entry name" value="DNA METHYLTRANSFERASE A"/>
    <property type="match status" value="1"/>
</dbReference>
<keyword evidence="3" id="KW-0808">Transferase</keyword>
<dbReference type="Gene3D" id="3.40.50.150">
    <property type="entry name" value="Vaccinia Virus protein VP39"/>
    <property type="match status" value="1"/>
</dbReference>
<dbReference type="KEGG" id="hmp:K6T50_07915"/>
<keyword evidence="2" id="KW-0489">Methyltransferase</keyword>
<evidence type="ECO:0000256" key="5">
    <source>
        <dbReference type="SAM" id="MobiDB-lite"/>
    </source>
</evidence>
<name>A0A8T8W8X7_9EURY</name>
<proteinExistence type="predicted"/>
<evidence type="ECO:0000256" key="1">
    <source>
        <dbReference type="ARBA" id="ARBA00011900"/>
    </source>
</evidence>
<dbReference type="GeneID" id="67178059"/>
<dbReference type="Proteomes" id="UP000826254">
    <property type="component" value="Chromosome"/>
</dbReference>
<dbReference type="RefSeq" id="WP_222606094.1">
    <property type="nucleotide sequence ID" value="NZ_CP081958.1"/>
</dbReference>
<evidence type="ECO:0000256" key="4">
    <source>
        <dbReference type="ARBA" id="ARBA00047942"/>
    </source>
</evidence>
<dbReference type="PANTHER" id="PTHR33841">
    <property type="entry name" value="DNA METHYLTRANSFERASE YEEA-RELATED"/>
    <property type="match status" value="1"/>
</dbReference>
<reference evidence="6 7" key="1">
    <citation type="journal article" date="2021" name="Int. J. Syst. Evol. Microbiol.">
        <title>Halobaculum halophilum sp. nov. and Halobaculum salinum sp. nov., isolated from salt lake and saline soil.</title>
        <authorList>
            <person name="Cui H.L."/>
            <person name="Shi X.W."/>
            <person name="Yin X.M."/>
            <person name="Yang X.Y."/>
            <person name="Hou J."/>
            <person name="Zhu L."/>
        </authorList>
    </citation>
    <scope>NUCLEOTIDE SEQUENCE [LARGE SCALE GENOMIC DNA]</scope>
    <source>
        <strain evidence="6 7">NBRC 109044</strain>
    </source>
</reference>
<evidence type="ECO:0000313" key="7">
    <source>
        <dbReference type="Proteomes" id="UP000826254"/>
    </source>
</evidence>
<keyword evidence="7" id="KW-1185">Reference proteome</keyword>
<sequence>MRDISGAPRGSYGQGFVERVVEAADRAEATLDADAGAETVAATLCAALFGDVLGYDPDAYELDGRVGRLRDDDGAVSATFAAVGRDAENVGAAVVAAFEAASAEPTARYVVAGGFDRLLVFERLDRGGAEKGGDGGSAGDIENAEDGESAEEVRTVAGVSAVTHTEIPLARIVDAGRRGRLSKTLRPAQQLAVAKLTALRPAELSAVDEAGDVDDADGVGTSGRHAVADDDGLDTLVGTLRDCLGDLLAPAVESAQARLVDDLDGYDERAADLRDAVRAARRGDGDETAAGPARARLLAHERDHADARALRAAYGTWVRGAGRTGFTPSENRRAFARVVAFQLVEEALLERVLAGTDLLDEALTGDAVERFEEFAEATGVERDAGDLLGLARERRGTVYDRRAPDLAGWALDDDGVCAALSRTVGYLDHFSFDGDPDRAVAAYDRLLSVADLHGIDTDPAEPDPLPEALLDAAGYDASAEADLHGIDGDLLDPAVGDGRYLLASAERLRSGLADAEPADRLRTLGDRLTGASPDPLACRVTETRLLLRLLGDYREARWEDPTFTLDSLPVYCTNPLIRDGHEPAALAREDYNYVVGAPPATLRRDVADGPVADAYADYEAAYYTYDTSALYVERASDWLAENGTLALRVAGRFRDTRFGEKLRERIPQWYRLEALREVPGEAAGGTPVLLVARRFRRNESVVDPDEYEPPTYGFTYAEGLADGGVRRSSARLTAEHWEWDADGDDDEIGI</sequence>
<feature type="region of interest" description="Disordered" evidence="5">
    <location>
        <begin position="130"/>
        <end position="154"/>
    </location>
</feature>
<dbReference type="InterPro" id="IPR050953">
    <property type="entry name" value="N4_N6_ade-DNA_methylase"/>
</dbReference>
<organism evidence="6 7">
    <name type="scientific">Halobaculum magnesiiphilum</name>
    <dbReference type="NCBI Taxonomy" id="1017351"/>
    <lineage>
        <taxon>Archaea</taxon>
        <taxon>Methanobacteriati</taxon>
        <taxon>Methanobacteriota</taxon>
        <taxon>Stenosarchaea group</taxon>
        <taxon>Halobacteria</taxon>
        <taxon>Halobacteriales</taxon>
        <taxon>Haloferacaceae</taxon>
        <taxon>Halobaculum</taxon>
    </lineage>
</organism>
<evidence type="ECO:0000256" key="3">
    <source>
        <dbReference type="ARBA" id="ARBA00022679"/>
    </source>
</evidence>
<evidence type="ECO:0000256" key="2">
    <source>
        <dbReference type="ARBA" id="ARBA00022603"/>
    </source>
</evidence>
<accession>A0A8T8W8X7</accession>
<dbReference type="SUPFAM" id="SSF53335">
    <property type="entry name" value="S-adenosyl-L-methionine-dependent methyltransferases"/>
    <property type="match status" value="1"/>
</dbReference>
<evidence type="ECO:0000313" key="6">
    <source>
        <dbReference type="EMBL" id="QZP36271.1"/>
    </source>
</evidence>